<dbReference type="PROSITE" id="PS50865">
    <property type="entry name" value="ZF_MYND_2"/>
    <property type="match status" value="1"/>
</dbReference>
<feature type="compositionally biased region" description="Basic and acidic residues" evidence="9">
    <location>
        <begin position="493"/>
        <end position="502"/>
    </location>
</feature>
<dbReference type="GO" id="GO:0003955">
    <property type="term" value="F:NAD(P)H dehydrogenase (quinone) activity"/>
    <property type="evidence" value="ECO:0007669"/>
    <property type="project" value="TreeGrafter"/>
</dbReference>
<dbReference type="Pfam" id="PF07992">
    <property type="entry name" value="Pyr_redox_2"/>
    <property type="match status" value="1"/>
</dbReference>
<keyword evidence="7" id="KW-0560">Oxidoreductase</keyword>
<name>A0A2J8AIB2_9CHLO</name>
<dbReference type="GO" id="GO:0009507">
    <property type="term" value="C:chloroplast"/>
    <property type="evidence" value="ECO:0007669"/>
    <property type="project" value="TreeGrafter"/>
</dbReference>
<evidence type="ECO:0000256" key="5">
    <source>
        <dbReference type="ARBA" id="ARBA00022827"/>
    </source>
</evidence>
<evidence type="ECO:0000256" key="6">
    <source>
        <dbReference type="ARBA" id="ARBA00022833"/>
    </source>
</evidence>
<proteinExistence type="predicted"/>
<keyword evidence="4 8" id="KW-0863">Zinc-finger</keyword>
<keyword evidence="3" id="KW-0479">Metal-binding</keyword>
<dbReference type="Gene3D" id="3.50.50.100">
    <property type="match status" value="1"/>
</dbReference>
<comment type="caution">
    <text evidence="11">The sequence shown here is derived from an EMBL/GenBank/DDBJ whole genome shotgun (WGS) entry which is preliminary data.</text>
</comment>
<feature type="compositionally biased region" description="Gly residues" evidence="9">
    <location>
        <begin position="461"/>
        <end position="476"/>
    </location>
</feature>
<feature type="region of interest" description="Disordered" evidence="9">
    <location>
        <begin position="1"/>
        <end position="51"/>
    </location>
</feature>
<evidence type="ECO:0000256" key="9">
    <source>
        <dbReference type="SAM" id="MobiDB-lite"/>
    </source>
</evidence>
<feature type="compositionally biased region" description="Low complexity" evidence="9">
    <location>
        <begin position="451"/>
        <end position="460"/>
    </location>
</feature>
<dbReference type="GO" id="GO:0042372">
    <property type="term" value="P:phylloquinone biosynthetic process"/>
    <property type="evidence" value="ECO:0007669"/>
    <property type="project" value="TreeGrafter"/>
</dbReference>
<evidence type="ECO:0000313" key="12">
    <source>
        <dbReference type="Proteomes" id="UP000236333"/>
    </source>
</evidence>
<evidence type="ECO:0000313" key="11">
    <source>
        <dbReference type="EMBL" id="PNH12247.1"/>
    </source>
</evidence>
<evidence type="ECO:0000256" key="8">
    <source>
        <dbReference type="PROSITE-ProRule" id="PRU00134"/>
    </source>
</evidence>
<dbReference type="SUPFAM" id="SSF103473">
    <property type="entry name" value="MFS general substrate transporter"/>
    <property type="match status" value="1"/>
</dbReference>
<reference evidence="11 12" key="1">
    <citation type="journal article" date="2017" name="Mol. Biol. Evol.">
        <title>The 4-celled Tetrabaena socialis nuclear genome reveals the essential components for genetic control of cell number at the origin of multicellularity in the volvocine lineage.</title>
        <authorList>
            <person name="Featherston J."/>
            <person name="Arakaki Y."/>
            <person name="Hanschen E.R."/>
            <person name="Ferris P.J."/>
            <person name="Michod R.E."/>
            <person name="Olson B.J.S.C."/>
            <person name="Nozaki H."/>
            <person name="Durand P.M."/>
        </authorList>
    </citation>
    <scope>NUCLEOTIDE SEQUENCE [LARGE SCALE GENOMIC DNA]</scope>
    <source>
        <strain evidence="11 12">NIES-571</strain>
    </source>
</reference>
<comment type="cofactor">
    <cofactor evidence="1">
        <name>FAD</name>
        <dbReference type="ChEBI" id="CHEBI:57692"/>
    </cofactor>
</comment>
<dbReference type="AlphaFoldDB" id="A0A2J8AIB2"/>
<organism evidence="11 12">
    <name type="scientific">Tetrabaena socialis</name>
    <dbReference type="NCBI Taxonomy" id="47790"/>
    <lineage>
        <taxon>Eukaryota</taxon>
        <taxon>Viridiplantae</taxon>
        <taxon>Chlorophyta</taxon>
        <taxon>core chlorophytes</taxon>
        <taxon>Chlorophyceae</taxon>
        <taxon>CS clade</taxon>
        <taxon>Chlamydomonadales</taxon>
        <taxon>Tetrabaenaceae</taxon>
        <taxon>Tetrabaena</taxon>
    </lineage>
</organism>
<evidence type="ECO:0000256" key="7">
    <source>
        <dbReference type="ARBA" id="ARBA00023002"/>
    </source>
</evidence>
<dbReference type="Gene3D" id="1.20.1250.20">
    <property type="entry name" value="MFS general substrate transporter like domains"/>
    <property type="match status" value="1"/>
</dbReference>
<dbReference type="Pfam" id="PF01753">
    <property type="entry name" value="zf-MYND"/>
    <property type="match status" value="1"/>
</dbReference>
<dbReference type="SUPFAM" id="SSF51905">
    <property type="entry name" value="FAD/NAD(P)-binding domain"/>
    <property type="match status" value="1"/>
</dbReference>
<accession>A0A2J8AIB2</accession>
<dbReference type="EMBL" id="PGGS01000012">
    <property type="protein sequence ID" value="PNH12247.1"/>
    <property type="molecule type" value="Genomic_DNA"/>
</dbReference>
<dbReference type="InterPro" id="IPR036259">
    <property type="entry name" value="MFS_trans_sf"/>
</dbReference>
<dbReference type="InterPro" id="IPR036188">
    <property type="entry name" value="FAD/NAD-bd_sf"/>
</dbReference>
<dbReference type="PANTHER" id="PTHR42913:SF4">
    <property type="entry name" value="ALTERNATIVE NAD(P)H-UBIQUINONE OXIDOREDUCTASE C1, CHLOROPLASTIC_MITOCHONDRIAL"/>
    <property type="match status" value="1"/>
</dbReference>
<dbReference type="SUPFAM" id="SSF144232">
    <property type="entry name" value="HIT/MYND zinc finger-like"/>
    <property type="match status" value="1"/>
</dbReference>
<evidence type="ECO:0000256" key="4">
    <source>
        <dbReference type="ARBA" id="ARBA00022771"/>
    </source>
</evidence>
<keyword evidence="5" id="KW-0274">FAD</keyword>
<evidence type="ECO:0000256" key="3">
    <source>
        <dbReference type="ARBA" id="ARBA00022723"/>
    </source>
</evidence>
<dbReference type="PANTHER" id="PTHR42913">
    <property type="entry name" value="APOPTOSIS-INDUCING FACTOR 1"/>
    <property type="match status" value="1"/>
</dbReference>
<keyword evidence="2" id="KW-0285">Flavoprotein</keyword>
<dbReference type="Proteomes" id="UP000236333">
    <property type="component" value="Unassembled WGS sequence"/>
</dbReference>
<evidence type="ECO:0000256" key="2">
    <source>
        <dbReference type="ARBA" id="ARBA00022630"/>
    </source>
</evidence>
<feature type="domain" description="MYND-type" evidence="10">
    <location>
        <begin position="681"/>
        <end position="727"/>
    </location>
</feature>
<dbReference type="GO" id="GO:0008270">
    <property type="term" value="F:zinc ion binding"/>
    <property type="evidence" value="ECO:0007669"/>
    <property type="project" value="UniProtKB-KW"/>
</dbReference>
<dbReference type="PROSITE" id="PS01360">
    <property type="entry name" value="ZF_MYND_1"/>
    <property type="match status" value="1"/>
</dbReference>
<keyword evidence="12" id="KW-1185">Reference proteome</keyword>
<keyword evidence="6" id="KW-0862">Zinc</keyword>
<sequence>MRPHTCVPSHGTRAAQRPTPHPSPPCAPLSTAPIRPPRFCPSQRSPPLPPRFAPSTVKGTLDLLADSGAAGSVVVVGGGYAGVELAAVVAERLRRGGGGGGAVAVRLVTPGSDILEGCPEGQRAAANKVLSELGVEVLTGFGKDLAHGLAFATMPSGEAPAAGCSGPRCLGRSPRQRQCYVVCFNARPNDAASPKPPGLGGSLRHKDVPEKSAVTVDALAAAGASFDDGAGADDASPADISANISGWRKRWTVVGLCFVAFVLCNIDRVNMSIAILPMSQQYGWDAATMGLVQSSFFCTLHEDDVAGPRFRLARELEPVLNYLAYSDLEKPDEPVVVLFTRIQPDLVRSHLPAAIASGTGGSPTAGRRGSLGPLSTVEIARLQKLKGLLDGARARLDPRLVLLVSVQQPWAWTFLFLRAYARLAPALHRLAPAAVQLFAEQQQPPPQPRSRAPAGKQQRGGARGRGGGGRGGGGGAVRAAPPARAAPVAAERPLPHSEEQHERRARGAPALVVLDDLTPSAEVVQRLQPQTAQALLPLLRWMAEEDLEAEGERVPVLYVCTDVHLLAMACVVGDGPYAAAAAAGQGAGEAEAEAESSTGLKGLEDAELQRVLLARDRMYDVVTALRPRLLCLVNWLRPSQWAIVLCRDYRRLAGGVSVVLPRCVTYVWRRTVPQPTDAIVVDVCNSSACPYRGQVQQVLFCPECLTAKYCSMDCQASHWEAGHCRLCPRLRESKLRHGQY</sequence>
<dbReference type="InterPro" id="IPR002893">
    <property type="entry name" value="Znf_MYND"/>
</dbReference>
<dbReference type="GO" id="GO:0019646">
    <property type="term" value="P:aerobic electron transport chain"/>
    <property type="evidence" value="ECO:0007669"/>
    <property type="project" value="TreeGrafter"/>
</dbReference>
<evidence type="ECO:0000256" key="1">
    <source>
        <dbReference type="ARBA" id="ARBA00001974"/>
    </source>
</evidence>
<protein>
    <submittedName>
        <fullName evidence="11">Sodium-dependent phosphate transport protein 1, chloroplastic</fullName>
    </submittedName>
</protein>
<dbReference type="InterPro" id="IPR023753">
    <property type="entry name" value="FAD/NAD-binding_dom"/>
</dbReference>
<feature type="compositionally biased region" description="Pro residues" evidence="9">
    <location>
        <begin position="34"/>
        <end position="51"/>
    </location>
</feature>
<feature type="compositionally biased region" description="Low complexity" evidence="9">
    <location>
        <begin position="477"/>
        <end position="490"/>
    </location>
</feature>
<dbReference type="InterPro" id="IPR051169">
    <property type="entry name" value="NADH-Q_oxidoreductase"/>
</dbReference>
<gene>
    <name evidence="11" type="ORF">TSOC_000829</name>
</gene>
<evidence type="ECO:0000259" key="10">
    <source>
        <dbReference type="PROSITE" id="PS50865"/>
    </source>
</evidence>
<feature type="region of interest" description="Disordered" evidence="9">
    <location>
        <begin position="440"/>
        <end position="507"/>
    </location>
</feature>
<dbReference type="OrthoDB" id="529269at2759"/>